<evidence type="ECO:0000313" key="2">
    <source>
        <dbReference type="Proteomes" id="UP001055439"/>
    </source>
</evidence>
<organism evidence="1 2">
    <name type="scientific">Musa troglodytarum</name>
    <name type="common">fe'i banana</name>
    <dbReference type="NCBI Taxonomy" id="320322"/>
    <lineage>
        <taxon>Eukaryota</taxon>
        <taxon>Viridiplantae</taxon>
        <taxon>Streptophyta</taxon>
        <taxon>Embryophyta</taxon>
        <taxon>Tracheophyta</taxon>
        <taxon>Spermatophyta</taxon>
        <taxon>Magnoliopsida</taxon>
        <taxon>Liliopsida</taxon>
        <taxon>Zingiberales</taxon>
        <taxon>Musaceae</taxon>
        <taxon>Musa</taxon>
    </lineage>
</organism>
<name>A0A9E7I994_9LILI</name>
<accession>A0A9E7I994</accession>
<protein>
    <submittedName>
        <fullName evidence="1">Ribonuclease III domain</fullName>
    </submittedName>
</protein>
<evidence type="ECO:0000313" key="1">
    <source>
        <dbReference type="EMBL" id="URE48715.1"/>
    </source>
</evidence>
<reference evidence="1" key="1">
    <citation type="submission" date="2022-05" db="EMBL/GenBank/DDBJ databases">
        <title>The Musa troglodytarum L. genome provides insights into the mechanism of non-climacteric behaviour and enrichment of carotenoids.</title>
        <authorList>
            <person name="Wang J."/>
        </authorList>
    </citation>
    <scope>NUCLEOTIDE SEQUENCE</scope>
    <source>
        <tissue evidence="1">Leaf</tissue>
    </source>
</reference>
<dbReference type="EMBL" id="CP097511">
    <property type="protein sequence ID" value="URE48715.1"/>
    <property type="molecule type" value="Genomic_DNA"/>
</dbReference>
<keyword evidence="2" id="KW-1185">Reference proteome</keyword>
<dbReference type="AlphaFoldDB" id="A0A9E7I994"/>
<sequence>MLDIEIPMPAKHDEVVNSKNVSGVGPVALTVKVQKGGPRTTLHELCKRCQWPMPTFETVDWKPRLPRSNFFPRDANRHIFVSGITLHISNSTIIKRKGDRRPDKKSSLDSAALTMLYELDKQGRCQIEVQQRIL</sequence>
<proteinExistence type="predicted"/>
<dbReference type="OrthoDB" id="416741at2759"/>
<gene>
    <name evidence="1" type="ORF">MUK42_24761</name>
</gene>
<dbReference type="Proteomes" id="UP001055439">
    <property type="component" value="Chromosome 9"/>
</dbReference>
<dbReference type="Gene3D" id="3.30.160.20">
    <property type="match status" value="1"/>
</dbReference>